<dbReference type="CDD" id="cd01314">
    <property type="entry name" value="D-HYD"/>
    <property type="match status" value="1"/>
</dbReference>
<proteinExistence type="inferred from homology"/>
<gene>
    <name evidence="10" type="ORF">GGQ83_002177</name>
</gene>
<dbReference type="InterPro" id="IPR050378">
    <property type="entry name" value="Metallo-dep_Hydrolases_sf"/>
</dbReference>
<evidence type="ECO:0000256" key="3">
    <source>
        <dbReference type="ARBA" id="ARBA00022553"/>
    </source>
</evidence>
<dbReference type="AlphaFoldDB" id="A0A840AEU7"/>
<sequence>MSEVELAIRGGMIVTADGMRRADVGIAGGRVVALAERIEGAAQVIEADGLWVMPGGVDTHCHIEEPNAAGGLSEESFITASRAAFAGGTTSTVSFIPQWKGHGILERADDYARRAATGMLDHSFHQIITDPTDEVLERELPQVVARGIRSLKVFLTYDAVHLSDAEYLRVLRAARKHQCLVHVHCENYDAIKWRIEALLAAGLTAPKYHAWARPPVVEREATHRAIALAELVDQPIQVFHVSCAEVAEEIAAAQARGVKVWGETCPQYVTLTADDMARTSAKDGAFEGAKFICSPAPRGADEHERVWDMIRRGVLDVVSSDHCAYSFEGPNGKRQNGTDRFDRIPNGIPGITARLPLMFSEGVSKGRITPEHFVRLVATNPAKMLGLWPRKGGIHVGADADIALWDPQRKRTLTNAMMQHVADYTPYEGMEVTGWPVRVLRRGESVMENDQVTAQPGTGQFLPRAPYDMIAPRGITPNGFAD</sequence>
<evidence type="ECO:0000256" key="6">
    <source>
        <dbReference type="ARBA" id="ARBA00055040"/>
    </source>
</evidence>
<dbReference type="EMBL" id="JACIDJ010000003">
    <property type="protein sequence ID" value="MBB3898734.1"/>
    <property type="molecule type" value="Genomic_DNA"/>
</dbReference>
<evidence type="ECO:0000259" key="9">
    <source>
        <dbReference type="Pfam" id="PF01979"/>
    </source>
</evidence>
<dbReference type="PANTHER" id="PTHR11647:SF1">
    <property type="entry name" value="COLLAPSIN RESPONSE MEDIATOR PROTEIN"/>
    <property type="match status" value="1"/>
</dbReference>
<keyword evidence="11" id="KW-1185">Reference proteome</keyword>
<evidence type="ECO:0000256" key="1">
    <source>
        <dbReference type="ARBA" id="ARBA00001947"/>
    </source>
</evidence>
<evidence type="ECO:0000256" key="7">
    <source>
        <dbReference type="ARBA" id="ARBA00068457"/>
    </source>
</evidence>
<evidence type="ECO:0000256" key="2">
    <source>
        <dbReference type="ARBA" id="ARBA00008829"/>
    </source>
</evidence>
<keyword evidence="3" id="KW-0597">Phosphoprotein</keyword>
<reference evidence="10 11" key="1">
    <citation type="submission" date="2020-08" db="EMBL/GenBank/DDBJ databases">
        <title>Genomic Encyclopedia of Type Strains, Phase IV (KMG-IV): sequencing the most valuable type-strain genomes for metagenomic binning, comparative biology and taxonomic classification.</title>
        <authorList>
            <person name="Goeker M."/>
        </authorList>
    </citation>
    <scope>NUCLEOTIDE SEQUENCE [LARGE SCALE GENOMIC DNA]</scope>
    <source>
        <strain evidence="10 11">DSM 19979</strain>
    </source>
</reference>
<dbReference type="Proteomes" id="UP000553193">
    <property type="component" value="Unassembled WGS sequence"/>
</dbReference>
<evidence type="ECO:0000256" key="5">
    <source>
        <dbReference type="ARBA" id="ARBA00022801"/>
    </source>
</evidence>
<dbReference type="PANTHER" id="PTHR11647">
    <property type="entry name" value="HYDRANTOINASE/DIHYDROPYRIMIDINASE FAMILY MEMBER"/>
    <property type="match status" value="1"/>
</dbReference>
<dbReference type="FunFam" id="3.20.20.140:FF:000217">
    <property type="entry name" value="Dihydropyrimidinase-related protein 1"/>
    <property type="match status" value="1"/>
</dbReference>
<comment type="function">
    <text evidence="6">Catalyzes the stereospecific hydrolysis of the cyclic amide bond of D-hydantoin derivatives.</text>
</comment>
<evidence type="ECO:0000256" key="8">
    <source>
        <dbReference type="PIRSR" id="PIRSR611778-50"/>
    </source>
</evidence>
<comment type="caution">
    <text evidence="10">The sequence shown here is derived from an EMBL/GenBank/DDBJ whole genome shotgun (WGS) entry which is preliminary data.</text>
</comment>
<dbReference type="Gene3D" id="3.20.20.140">
    <property type="entry name" value="Metal-dependent hydrolases"/>
    <property type="match status" value="1"/>
</dbReference>
<comment type="PTM">
    <text evidence="8">Carbamylation allows a single lysine to coordinate two divalent metal cations.</text>
</comment>
<comment type="cofactor">
    <cofactor evidence="1">
        <name>Zn(2+)</name>
        <dbReference type="ChEBI" id="CHEBI:29105"/>
    </cofactor>
</comment>
<feature type="modified residue" description="N6-carboxylysine" evidence="8">
    <location>
        <position position="152"/>
    </location>
</feature>
<evidence type="ECO:0000313" key="11">
    <source>
        <dbReference type="Proteomes" id="UP000553193"/>
    </source>
</evidence>
<dbReference type="Gene3D" id="2.30.40.10">
    <property type="entry name" value="Urease, subunit C, domain 1"/>
    <property type="match status" value="1"/>
</dbReference>
<organism evidence="10 11">
    <name type="scientific">Roseococcus suduntuyensis</name>
    <dbReference type="NCBI Taxonomy" id="455361"/>
    <lineage>
        <taxon>Bacteria</taxon>
        <taxon>Pseudomonadati</taxon>
        <taxon>Pseudomonadota</taxon>
        <taxon>Alphaproteobacteria</taxon>
        <taxon>Acetobacterales</taxon>
        <taxon>Roseomonadaceae</taxon>
        <taxon>Roseococcus</taxon>
    </lineage>
</organism>
<dbReference type="GO" id="GO:0046872">
    <property type="term" value="F:metal ion binding"/>
    <property type="evidence" value="ECO:0007669"/>
    <property type="project" value="UniProtKB-KW"/>
</dbReference>
<dbReference type="InterPro" id="IPR006680">
    <property type="entry name" value="Amidohydro-rel"/>
</dbReference>
<keyword evidence="5 10" id="KW-0378">Hydrolase</keyword>
<dbReference type="NCBIfam" id="TIGR02033">
    <property type="entry name" value="D-hydantoinase"/>
    <property type="match status" value="1"/>
</dbReference>
<evidence type="ECO:0000313" key="10">
    <source>
        <dbReference type="EMBL" id="MBB3898734.1"/>
    </source>
</evidence>
<dbReference type="InterPro" id="IPR032466">
    <property type="entry name" value="Metal_Hydrolase"/>
</dbReference>
<protein>
    <recommendedName>
        <fullName evidence="7">D-hydantoinase</fullName>
    </recommendedName>
</protein>
<dbReference type="InterPro" id="IPR011059">
    <property type="entry name" value="Metal-dep_hydrolase_composite"/>
</dbReference>
<dbReference type="SUPFAM" id="SSF51556">
    <property type="entry name" value="Metallo-dependent hydrolases"/>
    <property type="match status" value="1"/>
</dbReference>
<evidence type="ECO:0000256" key="4">
    <source>
        <dbReference type="ARBA" id="ARBA00022723"/>
    </source>
</evidence>
<comment type="similarity">
    <text evidence="2">Belongs to the metallo-dependent hydrolases superfamily. Hydantoinase/dihydropyrimidinase family.</text>
</comment>
<dbReference type="GO" id="GO:0005829">
    <property type="term" value="C:cytosol"/>
    <property type="evidence" value="ECO:0007669"/>
    <property type="project" value="TreeGrafter"/>
</dbReference>
<dbReference type="RefSeq" id="WP_184383832.1">
    <property type="nucleotide sequence ID" value="NZ_JACIDJ010000003.1"/>
</dbReference>
<dbReference type="Pfam" id="PF01979">
    <property type="entry name" value="Amidohydro_1"/>
    <property type="match status" value="1"/>
</dbReference>
<keyword evidence="4" id="KW-0479">Metal-binding</keyword>
<feature type="domain" description="Amidohydrolase-related" evidence="9">
    <location>
        <begin position="51"/>
        <end position="446"/>
    </location>
</feature>
<name>A0A840AEU7_9PROT</name>
<dbReference type="InterPro" id="IPR011778">
    <property type="entry name" value="Hydantoinase/dihydroPyrase"/>
</dbReference>
<accession>A0A840AEU7</accession>
<dbReference type="SUPFAM" id="SSF51338">
    <property type="entry name" value="Composite domain of metallo-dependent hydrolases"/>
    <property type="match status" value="2"/>
</dbReference>
<dbReference type="GO" id="GO:0016812">
    <property type="term" value="F:hydrolase activity, acting on carbon-nitrogen (but not peptide) bonds, in cyclic amides"/>
    <property type="evidence" value="ECO:0007669"/>
    <property type="project" value="TreeGrafter"/>
</dbReference>